<name>A0A818HXM3_9BILA</name>
<dbReference type="PROSITE" id="PS51450">
    <property type="entry name" value="LRR"/>
    <property type="match status" value="2"/>
</dbReference>
<comment type="caution">
    <text evidence="7">The sequence shown here is derived from an EMBL/GenBank/DDBJ whole genome shotgun (WGS) entry which is preliminary data.</text>
</comment>
<keyword evidence="3" id="KW-0175">Coiled coil</keyword>
<dbReference type="Proteomes" id="UP000663844">
    <property type="component" value="Unassembled WGS sequence"/>
</dbReference>
<organism evidence="7 8">
    <name type="scientific">Adineta steineri</name>
    <dbReference type="NCBI Taxonomy" id="433720"/>
    <lineage>
        <taxon>Eukaryota</taxon>
        <taxon>Metazoa</taxon>
        <taxon>Spiralia</taxon>
        <taxon>Gnathifera</taxon>
        <taxon>Rotifera</taxon>
        <taxon>Eurotatoria</taxon>
        <taxon>Bdelloidea</taxon>
        <taxon>Adinetida</taxon>
        <taxon>Adinetidae</taxon>
        <taxon>Adineta</taxon>
    </lineage>
</organism>
<dbReference type="InterPro" id="IPR001611">
    <property type="entry name" value="Leu-rich_rpt"/>
</dbReference>
<dbReference type="InterPro" id="IPR032675">
    <property type="entry name" value="LRR_dom_sf"/>
</dbReference>
<keyword evidence="2" id="KW-0677">Repeat</keyword>
<evidence type="ECO:0000259" key="5">
    <source>
        <dbReference type="PROSITE" id="PS50021"/>
    </source>
</evidence>
<dbReference type="Gene3D" id="3.80.10.10">
    <property type="entry name" value="Ribonuclease Inhibitor"/>
    <property type="match status" value="1"/>
</dbReference>
<feature type="region of interest" description="Disordered" evidence="4">
    <location>
        <begin position="304"/>
        <end position="330"/>
    </location>
</feature>
<dbReference type="Pfam" id="PF23598">
    <property type="entry name" value="LRR_14"/>
    <property type="match status" value="1"/>
</dbReference>
<evidence type="ECO:0000313" key="6">
    <source>
        <dbReference type="EMBL" id="CAF1165769.1"/>
    </source>
</evidence>
<dbReference type="SUPFAM" id="SSF52058">
    <property type="entry name" value="L domain-like"/>
    <property type="match status" value="1"/>
</dbReference>
<proteinExistence type="predicted"/>
<evidence type="ECO:0000313" key="7">
    <source>
        <dbReference type="EMBL" id="CAF3512927.1"/>
    </source>
</evidence>
<accession>A0A818HXM3</accession>
<dbReference type="Gene3D" id="1.10.418.10">
    <property type="entry name" value="Calponin-like domain"/>
    <property type="match status" value="1"/>
</dbReference>
<feature type="domain" description="Calponin-homology (CH)" evidence="5">
    <location>
        <begin position="602"/>
        <end position="719"/>
    </location>
</feature>
<dbReference type="InterPro" id="IPR050216">
    <property type="entry name" value="LRR_domain-containing"/>
</dbReference>
<evidence type="ECO:0000256" key="1">
    <source>
        <dbReference type="ARBA" id="ARBA00022614"/>
    </source>
</evidence>
<gene>
    <name evidence="6" type="ORF">JYZ213_LOCUS24919</name>
    <name evidence="7" type="ORF">OXD698_LOCUS1986</name>
</gene>
<dbReference type="SUPFAM" id="SSF47576">
    <property type="entry name" value="Calponin-homology domain, CH-domain"/>
    <property type="match status" value="1"/>
</dbReference>
<dbReference type="InterPro" id="IPR055414">
    <property type="entry name" value="LRR_R13L4/SHOC2-like"/>
</dbReference>
<dbReference type="Pfam" id="PF00307">
    <property type="entry name" value="CH"/>
    <property type="match status" value="1"/>
</dbReference>
<evidence type="ECO:0000313" key="8">
    <source>
        <dbReference type="Proteomes" id="UP000663844"/>
    </source>
</evidence>
<dbReference type="InterPro" id="IPR003591">
    <property type="entry name" value="Leu-rich_rpt_typical-subtyp"/>
</dbReference>
<dbReference type="PANTHER" id="PTHR48051:SF21">
    <property type="entry name" value="CALPONIN-HOMOLOGY (CH) DOMAIN-CONTAINING PROTEIN"/>
    <property type="match status" value="1"/>
</dbReference>
<reference evidence="7" key="1">
    <citation type="submission" date="2021-02" db="EMBL/GenBank/DDBJ databases">
        <authorList>
            <person name="Nowell W R."/>
        </authorList>
    </citation>
    <scope>NUCLEOTIDE SEQUENCE</scope>
</reference>
<dbReference type="EMBL" id="CAJNOG010000312">
    <property type="protein sequence ID" value="CAF1165769.1"/>
    <property type="molecule type" value="Genomic_DNA"/>
</dbReference>
<dbReference type="PROSITE" id="PS51808">
    <property type="entry name" value="CHCH"/>
    <property type="match status" value="1"/>
</dbReference>
<sequence>MATTNESSTSNILNTNKTISIHHLSRSLERALDEATYTGDLVLNGRKLREFPNYSYTNNKCDLSDTITADLSRNRFIEFPRILCSFFSLERLNLYHNAIKSIPEQIAQMYTLKVLDLSRNQLAYIPSSLCKLPNLEVLIITNNKLISLPEEIGQLERLVELDVSSNDINQLPYQMGTLTNLRTLTIRRNMINELPTELCNLKLTHFDCSFNRIIRLPLNLREMVSLIELNVENNPLESPPSSVCTLGLLHIMRYLLVEAMKEEKRRGILTEYEINTKYRSSFSYQGSRHIQCGTRLRKTVVPSDSGYLTTEGSEKTMGDDDSVISMPNDQSLRNEPTLMLTLADEFSKELARQKTEYDKKKCQAHQLKVHLLQQLGETENQRAKTREIARRTHDEKLAKMEKQREDARRKMENSKNIQLFNFTTKERPWPLSRQMSSVETSPSDATENYNSYQRSISIDNSTVGNLLSRSNRAISVDPNLTTRNNDMKMNNGHYRHYLHQQNSAPNGSLTSYDSSITINRQFTSSDTIDQSKLSSQNISYDRIDNLHHKHYEESRLAKLKYFDSSQTNSGGLITGLRMQPKISPLHQQSSIENTVRRNLLNVKEDNIQLEQMKKTIEERLKVTLPDDIGYALSDGVVLCHFINQIRPRSVQSIHVPSQAVPKLSSAKCRRNVENFIEASRRIGVPETIMSFTHDLKLPSYDELECPVVNVSSPALRAGSFHLAKYCDLQFKEFMLCRQEEQDPRKCVKEGKDVSLCSIDFFRKVRDSCNDTFTTFWTCLDNAREGEMSFNYCKQEQRAFEQCAKDKMNLERPEPGYFSMVRMHDSKRPVPSDPFRLGSTERHPPKLEVPDPPSISQANEYPEARLGMKFGQRKPWMFEAKLWE</sequence>
<dbReference type="GO" id="GO:0005737">
    <property type="term" value="C:cytoplasm"/>
    <property type="evidence" value="ECO:0007669"/>
    <property type="project" value="TreeGrafter"/>
</dbReference>
<dbReference type="AlphaFoldDB" id="A0A818HXM3"/>
<dbReference type="PANTHER" id="PTHR48051">
    <property type="match status" value="1"/>
</dbReference>
<evidence type="ECO:0000256" key="3">
    <source>
        <dbReference type="SAM" id="Coils"/>
    </source>
</evidence>
<keyword evidence="1" id="KW-0433">Leucine-rich repeat</keyword>
<dbReference type="SMART" id="SM00369">
    <property type="entry name" value="LRR_TYP"/>
    <property type="match status" value="5"/>
</dbReference>
<dbReference type="Proteomes" id="UP000663845">
    <property type="component" value="Unassembled WGS sequence"/>
</dbReference>
<dbReference type="EMBL" id="CAJOAZ010000062">
    <property type="protein sequence ID" value="CAF3512927.1"/>
    <property type="molecule type" value="Genomic_DNA"/>
</dbReference>
<evidence type="ECO:0000256" key="2">
    <source>
        <dbReference type="ARBA" id="ARBA00022737"/>
    </source>
</evidence>
<dbReference type="InterPro" id="IPR001715">
    <property type="entry name" value="CH_dom"/>
</dbReference>
<dbReference type="PROSITE" id="PS50021">
    <property type="entry name" value="CH"/>
    <property type="match status" value="1"/>
</dbReference>
<feature type="compositionally biased region" description="Basic and acidic residues" evidence="4">
    <location>
        <begin position="838"/>
        <end position="848"/>
    </location>
</feature>
<protein>
    <recommendedName>
        <fullName evidence="5">Calponin-homology (CH) domain-containing protein</fullName>
    </recommendedName>
</protein>
<evidence type="ECO:0000256" key="4">
    <source>
        <dbReference type="SAM" id="MobiDB-lite"/>
    </source>
</evidence>
<feature type="coiled-coil region" evidence="3">
    <location>
        <begin position="390"/>
        <end position="417"/>
    </location>
</feature>
<feature type="region of interest" description="Disordered" evidence="4">
    <location>
        <begin position="825"/>
        <end position="854"/>
    </location>
</feature>
<dbReference type="InterPro" id="IPR036872">
    <property type="entry name" value="CH_dom_sf"/>
</dbReference>